<name>A0A4R3HYY5_9GAMM</name>
<evidence type="ECO:0000313" key="3">
    <source>
        <dbReference type="Proteomes" id="UP000295793"/>
    </source>
</evidence>
<evidence type="ECO:0000256" key="1">
    <source>
        <dbReference type="SAM" id="MobiDB-lite"/>
    </source>
</evidence>
<keyword evidence="3" id="KW-1185">Reference proteome</keyword>
<dbReference type="RefSeq" id="WP_132703751.1">
    <property type="nucleotide sequence ID" value="NZ_SLZR01000023.1"/>
</dbReference>
<organism evidence="2 3">
    <name type="scientific">Reinekea marinisedimentorum</name>
    <dbReference type="NCBI Taxonomy" id="230495"/>
    <lineage>
        <taxon>Bacteria</taxon>
        <taxon>Pseudomonadati</taxon>
        <taxon>Pseudomonadota</taxon>
        <taxon>Gammaproteobacteria</taxon>
        <taxon>Oceanospirillales</taxon>
        <taxon>Saccharospirillaceae</taxon>
        <taxon>Reinekea</taxon>
    </lineage>
</organism>
<comment type="caution">
    <text evidence="2">The sequence shown here is derived from an EMBL/GenBank/DDBJ whole genome shotgun (WGS) entry which is preliminary data.</text>
</comment>
<feature type="region of interest" description="Disordered" evidence="1">
    <location>
        <begin position="1"/>
        <end position="40"/>
    </location>
</feature>
<dbReference type="EMBL" id="SLZR01000023">
    <property type="protein sequence ID" value="TCS36709.1"/>
    <property type="molecule type" value="Genomic_DNA"/>
</dbReference>
<protein>
    <submittedName>
        <fullName evidence="2">Uncharacterized protein</fullName>
    </submittedName>
</protein>
<dbReference type="AlphaFoldDB" id="A0A4R3HYY5"/>
<evidence type="ECO:0000313" key="2">
    <source>
        <dbReference type="EMBL" id="TCS36709.1"/>
    </source>
</evidence>
<dbReference type="Proteomes" id="UP000295793">
    <property type="component" value="Unassembled WGS sequence"/>
</dbReference>
<accession>A0A4R3HYY5</accession>
<sequence>MAATEPSEAERPAQEQAAPEQTDAEPETLELPNIEQPDPERIVTSLASAFDTRKEQAVKEQVALFEAELRDRLELDFRELVRNWYREHHMAIPEAFISRDQN</sequence>
<proteinExistence type="predicted"/>
<reference evidence="2 3" key="1">
    <citation type="submission" date="2019-03" db="EMBL/GenBank/DDBJ databases">
        <title>Genomic Encyclopedia of Archaeal and Bacterial Type Strains, Phase II (KMG-II): from individual species to whole genera.</title>
        <authorList>
            <person name="Goeker M."/>
        </authorList>
    </citation>
    <scope>NUCLEOTIDE SEQUENCE [LARGE SCALE GENOMIC DNA]</scope>
    <source>
        <strain evidence="2 3">DSM 15388</strain>
    </source>
</reference>
<gene>
    <name evidence="2" type="ORF">BCF53_12333</name>
</gene>